<evidence type="ECO:0000256" key="6">
    <source>
        <dbReference type="SAM" id="Phobius"/>
    </source>
</evidence>
<sequence>MSSMNGSFSVRRSAGMQVWPHQYHLVLFLWFGLVALVGTLYSLYYRTHVFNLQYSAIRALDYASAKAMQSRVPSMFADRRNWINVYFIKRAWFWNTLDMALIALTLDRTSGGLRGEAKRDTNGQASISYSQSVGLRTFFRWLHCTIGWALSLNGSLDLVLLTA</sequence>
<name>A0AAF0FGP7_9BASI</name>
<evidence type="ECO:0000256" key="4">
    <source>
        <dbReference type="ARBA" id="ARBA00022989"/>
    </source>
</evidence>
<dbReference type="AlphaFoldDB" id="A0AAF0FGP7"/>
<feature type="transmembrane region" description="Helical" evidence="6">
    <location>
        <begin position="23"/>
        <end position="44"/>
    </location>
</feature>
<dbReference type="EMBL" id="CP118378">
    <property type="protein sequence ID" value="WFD44243.1"/>
    <property type="molecule type" value="Genomic_DNA"/>
</dbReference>
<reference evidence="7" key="1">
    <citation type="submission" date="2023-02" db="EMBL/GenBank/DDBJ databases">
        <title>Mating type loci evolution in Malassezia.</title>
        <authorList>
            <person name="Coelho M.A."/>
        </authorList>
    </citation>
    <scope>NUCLEOTIDE SEQUENCE</scope>
    <source>
        <strain evidence="7">CBS 14136</strain>
    </source>
</reference>
<evidence type="ECO:0000313" key="8">
    <source>
        <dbReference type="Proteomes" id="UP001214628"/>
    </source>
</evidence>
<dbReference type="Pfam" id="PF10261">
    <property type="entry name" value="FIT"/>
    <property type="match status" value="1"/>
</dbReference>
<dbReference type="GO" id="GO:0019915">
    <property type="term" value="P:lipid storage"/>
    <property type="evidence" value="ECO:0007669"/>
    <property type="project" value="InterPro"/>
</dbReference>
<comment type="subcellular location">
    <subcellularLocation>
        <location evidence="1">Endoplasmic reticulum membrane</location>
        <topology evidence="1">Multi-pass membrane protein</topology>
    </subcellularLocation>
</comment>
<dbReference type="GO" id="GO:0005789">
    <property type="term" value="C:endoplasmic reticulum membrane"/>
    <property type="evidence" value="ECO:0007669"/>
    <property type="project" value="UniProtKB-SubCell"/>
</dbReference>
<accession>A0AAF0FGP7</accession>
<proteinExistence type="predicted"/>
<keyword evidence="3" id="KW-0256">Endoplasmic reticulum</keyword>
<keyword evidence="5 6" id="KW-0472">Membrane</keyword>
<protein>
    <submittedName>
        <fullName evidence="7">Uncharacterized protein</fullName>
    </submittedName>
</protein>
<keyword evidence="2 6" id="KW-0812">Transmembrane</keyword>
<evidence type="ECO:0000313" key="7">
    <source>
        <dbReference type="EMBL" id="WFD44243.1"/>
    </source>
</evidence>
<organism evidence="7 8">
    <name type="scientific">Malassezia psittaci</name>
    <dbReference type="NCBI Taxonomy" id="1821823"/>
    <lineage>
        <taxon>Eukaryota</taxon>
        <taxon>Fungi</taxon>
        <taxon>Dikarya</taxon>
        <taxon>Basidiomycota</taxon>
        <taxon>Ustilaginomycotina</taxon>
        <taxon>Malasseziomycetes</taxon>
        <taxon>Malasseziales</taxon>
        <taxon>Malasseziaceae</taxon>
        <taxon>Malassezia</taxon>
    </lineage>
</organism>
<keyword evidence="8" id="KW-1185">Reference proteome</keyword>
<evidence type="ECO:0000256" key="5">
    <source>
        <dbReference type="ARBA" id="ARBA00023136"/>
    </source>
</evidence>
<evidence type="ECO:0000256" key="1">
    <source>
        <dbReference type="ARBA" id="ARBA00004477"/>
    </source>
</evidence>
<keyword evidence="4 6" id="KW-1133">Transmembrane helix</keyword>
<dbReference type="InterPro" id="IPR019388">
    <property type="entry name" value="FIT"/>
</dbReference>
<dbReference type="GO" id="GO:0010945">
    <property type="term" value="F:coenzyme A diphosphatase activity"/>
    <property type="evidence" value="ECO:0007669"/>
    <property type="project" value="InterPro"/>
</dbReference>
<gene>
    <name evidence="7" type="ORF">MPSI1_002909</name>
</gene>
<dbReference type="Proteomes" id="UP001214628">
    <property type="component" value="Chromosome 4"/>
</dbReference>
<evidence type="ECO:0000256" key="3">
    <source>
        <dbReference type="ARBA" id="ARBA00022824"/>
    </source>
</evidence>
<evidence type="ECO:0000256" key="2">
    <source>
        <dbReference type="ARBA" id="ARBA00022692"/>
    </source>
</evidence>